<feature type="binding site" evidence="5">
    <location>
        <position position="82"/>
    </location>
    <ligand>
        <name>substrate</name>
    </ligand>
</feature>
<dbReference type="CDD" id="cd01076">
    <property type="entry name" value="NAD_bind_1_Glu_DH"/>
    <property type="match status" value="1"/>
</dbReference>
<evidence type="ECO:0000313" key="10">
    <source>
        <dbReference type="Proteomes" id="UP000027395"/>
    </source>
</evidence>
<dbReference type="SUPFAM" id="SSF53223">
    <property type="entry name" value="Aminoacid dehydrogenase-like, N-terminal domain"/>
    <property type="match status" value="1"/>
</dbReference>
<feature type="domain" description="Glutamate/phenylalanine/leucine/valine/L-tryptophan dehydrogenase C-terminal" evidence="8">
    <location>
        <begin position="195"/>
        <end position="426"/>
    </location>
</feature>
<dbReference type="InterPro" id="IPR006097">
    <property type="entry name" value="Glu/Leu/Phe/Val/Trp_DH_dimer"/>
</dbReference>
<dbReference type="Pfam" id="PF02812">
    <property type="entry name" value="ELFV_dehydrog_N"/>
    <property type="match status" value="1"/>
</dbReference>
<dbReference type="InterPro" id="IPR006096">
    <property type="entry name" value="Glu/Leu/Phe/Val/Trp_DH_C"/>
</dbReference>
<dbReference type="Proteomes" id="UP000027395">
    <property type="component" value="Chromosome"/>
</dbReference>
<dbReference type="Gene3D" id="3.40.50.720">
    <property type="entry name" value="NAD(P)-binding Rossmann-like Domain"/>
    <property type="match status" value="1"/>
</dbReference>
<dbReference type="PANTHER" id="PTHR11606:SF13">
    <property type="entry name" value="GLUTAMATE DEHYDROGENASE 1, MITOCHONDRIAL"/>
    <property type="match status" value="1"/>
</dbReference>
<dbReference type="Pfam" id="PF00208">
    <property type="entry name" value="ELFV_dehydrog"/>
    <property type="match status" value="1"/>
</dbReference>
<accession>A0A073CC13</accession>
<dbReference type="PATRIC" id="fig|388467.6.peg.588"/>
<feature type="binding site" evidence="5">
    <location>
        <position position="362"/>
    </location>
    <ligand>
        <name>substrate</name>
    </ligand>
</feature>
<keyword evidence="10" id="KW-1185">Reference proteome</keyword>
<dbReference type="eggNOG" id="COG0334">
    <property type="taxonomic scope" value="Bacteria"/>
</dbReference>
<dbReference type="GO" id="GO:0006538">
    <property type="term" value="P:L-glutamate catabolic process"/>
    <property type="evidence" value="ECO:0007669"/>
    <property type="project" value="TreeGrafter"/>
</dbReference>
<dbReference type="AlphaFoldDB" id="A0A073CC13"/>
<evidence type="ECO:0000256" key="4">
    <source>
        <dbReference type="PIRSR" id="PIRSR000185-1"/>
    </source>
</evidence>
<dbReference type="SUPFAM" id="SSF51735">
    <property type="entry name" value="NAD(P)-binding Rossmann-fold domains"/>
    <property type="match status" value="1"/>
</dbReference>
<dbReference type="RefSeq" id="WP_042151999.1">
    <property type="nucleotide sequence ID" value="NZ_CM002803.1"/>
</dbReference>
<proteinExistence type="inferred from homology"/>
<dbReference type="GO" id="GO:0004352">
    <property type="term" value="F:glutamate dehydrogenase (NAD+) activity"/>
    <property type="evidence" value="ECO:0007669"/>
    <property type="project" value="TreeGrafter"/>
</dbReference>
<name>A0A073CC13_PLAA1</name>
<feature type="binding site" evidence="5">
    <location>
        <position position="106"/>
    </location>
    <ligand>
        <name>substrate</name>
    </ligand>
</feature>
<dbReference type="PROSITE" id="PS00074">
    <property type="entry name" value="GLFV_DEHYDROGENASE"/>
    <property type="match status" value="1"/>
</dbReference>
<feature type="active site" description="Proton donor" evidence="4">
    <location>
        <position position="118"/>
    </location>
</feature>
<evidence type="ECO:0000256" key="3">
    <source>
        <dbReference type="PIRNR" id="PIRNR000185"/>
    </source>
</evidence>
<dbReference type="HOGENOM" id="CLU_025763_1_2_3"/>
<dbReference type="InterPro" id="IPR033922">
    <property type="entry name" value="NAD_bind_Glu_DH"/>
</dbReference>
<dbReference type="GO" id="GO:0000166">
    <property type="term" value="F:nucleotide binding"/>
    <property type="evidence" value="ECO:0007669"/>
    <property type="project" value="UniProtKB-KW"/>
</dbReference>
<evidence type="ECO:0000256" key="5">
    <source>
        <dbReference type="PIRSR" id="PIRSR000185-2"/>
    </source>
</evidence>
<organism evidence="9 10">
    <name type="scientific">Planktothrix agardhii (strain NIVA-CYA 126/8)</name>
    <dbReference type="NCBI Taxonomy" id="388467"/>
    <lineage>
        <taxon>Bacteria</taxon>
        <taxon>Bacillati</taxon>
        <taxon>Cyanobacteriota</taxon>
        <taxon>Cyanophyceae</taxon>
        <taxon>Oscillatoriophycideae</taxon>
        <taxon>Oscillatoriales</taxon>
        <taxon>Microcoleaceae</taxon>
        <taxon>Planktothrix</taxon>
    </lineage>
</organism>
<reference evidence="9 10" key="1">
    <citation type="journal article" date="2014" name="Appl. Environ. Microbiol.">
        <title>Elucidation of insertion elements encoded on plasmids and in vitro construction of shuttle vectors from the toxic cyanobacterium Planktothrix.</title>
        <authorList>
            <person name="Christiansen G."/>
            <person name="Goesmann A."/>
            <person name="Kurmayer R."/>
        </authorList>
    </citation>
    <scope>NUCLEOTIDE SEQUENCE [LARGE SCALE GENOMIC DNA]</scope>
    <source>
        <strain evidence="9 10">NIVA-CYA 126/8</strain>
    </source>
</reference>
<keyword evidence="5" id="KW-0520">NAD</keyword>
<dbReference type="SMART" id="SM00839">
    <property type="entry name" value="ELFV_dehydrog"/>
    <property type="match status" value="1"/>
</dbReference>
<feature type="site" description="Important for catalysis" evidence="6">
    <location>
        <position position="158"/>
    </location>
</feature>
<gene>
    <name evidence="9" type="primary">gdhA</name>
    <name evidence="9" type="ORF">A19Y_0649</name>
</gene>
<dbReference type="InterPro" id="IPR036291">
    <property type="entry name" value="NAD(P)-bd_dom_sf"/>
</dbReference>
<evidence type="ECO:0000256" key="1">
    <source>
        <dbReference type="ARBA" id="ARBA00006382"/>
    </source>
</evidence>
<protein>
    <recommendedName>
        <fullName evidence="3">Glutamate dehydrogenase</fullName>
    </recommendedName>
</protein>
<dbReference type="PANTHER" id="PTHR11606">
    <property type="entry name" value="GLUTAMATE DEHYDROGENASE"/>
    <property type="match status" value="1"/>
</dbReference>
<evidence type="ECO:0000256" key="7">
    <source>
        <dbReference type="RuleBase" id="RU004417"/>
    </source>
</evidence>
<dbReference type="Gene3D" id="3.40.50.10860">
    <property type="entry name" value="Leucine Dehydrogenase, chain A, domain 1"/>
    <property type="match status" value="1"/>
</dbReference>
<evidence type="ECO:0000256" key="2">
    <source>
        <dbReference type="ARBA" id="ARBA00023002"/>
    </source>
</evidence>
<comment type="similarity">
    <text evidence="1 3 7">Belongs to the Glu/Leu/Phe/Val dehydrogenases family.</text>
</comment>
<dbReference type="InterPro" id="IPR046346">
    <property type="entry name" value="Aminoacid_DH-like_N_sf"/>
</dbReference>
<dbReference type="InterPro" id="IPR014362">
    <property type="entry name" value="Glu_DH"/>
</dbReference>
<sequence>MVSSPVRINPAPTPAYICPYDRTCSYLGQAAVELDLDDNVLVVLQQPRKVVTVSIPVKLDNGKVEVLAGHRVQHCDVLGPYKGGLRYHPSVNLGELSALAMLMTWKCALLGIPYGGAKGGIGFDPHQYSINELERITRRYASELIKDIGPETDIPAPDVGTSAREMAWIMDTYSMNMGRAVLGVVTGKPLSIGGSKGREMATGRGVMITVREALAEQGKSLEGAAIVIQGFGKVGAAAAQLFYEAGATVLSVSNVHGGIYSENGLDIPALQAYATQNNHDITGFPDSEPISNAELLTLACDVLIPAAMEDQITEENADQIKAKMIAEAANAPITLLADQMLEARGIMVLPDILANAGGVVVSYWEWVQGQSFVFWDEERVNQEMEHLMVQAYTRVSELAKQRGVSMRLAAYTLGVGRVAQALKDRGLYP</sequence>
<keyword evidence="2 3" id="KW-0560">Oxidoreductase</keyword>
<evidence type="ECO:0000256" key="6">
    <source>
        <dbReference type="PIRSR" id="PIRSR000185-3"/>
    </source>
</evidence>
<dbReference type="InterPro" id="IPR033524">
    <property type="entry name" value="Glu/Leu/Phe/Val_DH_AS"/>
</dbReference>
<evidence type="ECO:0000259" key="8">
    <source>
        <dbReference type="SMART" id="SM00839"/>
    </source>
</evidence>
<dbReference type="PIRSF" id="PIRSF000185">
    <property type="entry name" value="Glu_DH"/>
    <property type="match status" value="1"/>
</dbReference>
<dbReference type="InterPro" id="IPR006095">
    <property type="entry name" value="Glu/Leu/Phe/Val/Trp_DH"/>
</dbReference>
<dbReference type="EMBL" id="CM002803">
    <property type="protein sequence ID" value="KEI65824.1"/>
    <property type="molecule type" value="Genomic_DNA"/>
</dbReference>
<feature type="binding site" evidence="5">
    <location>
        <position position="202"/>
    </location>
    <ligand>
        <name>NAD(+)</name>
        <dbReference type="ChEBI" id="CHEBI:57540"/>
    </ligand>
</feature>
<dbReference type="PRINTS" id="PR00082">
    <property type="entry name" value="GLFDHDRGNASE"/>
</dbReference>
<keyword evidence="5" id="KW-0547">Nucleotide-binding</keyword>
<dbReference type="STRING" id="388467.A19Y_0649"/>
<evidence type="ECO:0000313" key="9">
    <source>
        <dbReference type="EMBL" id="KEI65824.1"/>
    </source>
</evidence>